<protein>
    <submittedName>
        <fullName evidence="5">GntR family transcriptional regulator</fullName>
    </submittedName>
</protein>
<dbReference type="RefSeq" id="WP_378058720.1">
    <property type="nucleotide sequence ID" value="NZ_JBHSIS010000010.1"/>
</dbReference>
<keyword evidence="1" id="KW-0805">Transcription regulation</keyword>
<dbReference type="SUPFAM" id="SSF64288">
    <property type="entry name" value="Chorismate lyase-like"/>
    <property type="match status" value="1"/>
</dbReference>
<dbReference type="CDD" id="cd07377">
    <property type="entry name" value="WHTH_GntR"/>
    <property type="match status" value="1"/>
</dbReference>
<gene>
    <name evidence="5" type="ORF">ACFPCV_24925</name>
</gene>
<dbReference type="Gene3D" id="3.40.1410.10">
    <property type="entry name" value="Chorismate lyase-like"/>
    <property type="match status" value="1"/>
</dbReference>
<dbReference type="PANTHER" id="PTHR44846">
    <property type="entry name" value="MANNOSYL-D-GLYCERATE TRANSPORT/METABOLISM SYSTEM REPRESSOR MNGR-RELATED"/>
    <property type="match status" value="1"/>
</dbReference>
<dbReference type="PANTHER" id="PTHR44846:SF17">
    <property type="entry name" value="GNTR-FAMILY TRANSCRIPTIONAL REGULATOR"/>
    <property type="match status" value="1"/>
</dbReference>
<evidence type="ECO:0000313" key="6">
    <source>
        <dbReference type="Proteomes" id="UP001595859"/>
    </source>
</evidence>
<evidence type="ECO:0000259" key="4">
    <source>
        <dbReference type="PROSITE" id="PS50949"/>
    </source>
</evidence>
<evidence type="ECO:0000256" key="1">
    <source>
        <dbReference type="ARBA" id="ARBA00023015"/>
    </source>
</evidence>
<dbReference type="InterPro" id="IPR050679">
    <property type="entry name" value="Bact_HTH_transcr_reg"/>
</dbReference>
<evidence type="ECO:0000313" key="5">
    <source>
        <dbReference type="EMBL" id="MFC4856763.1"/>
    </source>
</evidence>
<dbReference type="EMBL" id="JBHSIS010000010">
    <property type="protein sequence ID" value="MFC4856763.1"/>
    <property type="molecule type" value="Genomic_DNA"/>
</dbReference>
<name>A0ABV9S4Z4_9PSEU</name>
<proteinExistence type="predicted"/>
<dbReference type="Proteomes" id="UP001595859">
    <property type="component" value="Unassembled WGS sequence"/>
</dbReference>
<dbReference type="SMART" id="SM00345">
    <property type="entry name" value="HTH_GNTR"/>
    <property type="match status" value="1"/>
</dbReference>
<dbReference type="InterPro" id="IPR036390">
    <property type="entry name" value="WH_DNA-bd_sf"/>
</dbReference>
<keyword evidence="3" id="KW-0804">Transcription</keyword>
<organism evidence="5 6">
    <name type="scientific">Actinophytocola glycyrrhizae</name>
    <dbReference type="NCBI Taxonomy" id="2044873"/>
    <lineage>
        <taxon>Bacteria</taxon>
        <taxon>Bacillati</taxon>
        <taxon>Actinomycetota</taxon>
        <taxon>Actinomycetes</taxon>
        <taxon>Pseudonocardiales</taxon>
        <taxon>Pseudonocardiaceae</taxon>
    </lineage>
</organism>
<dbReference type="Gene3D" id="1.10.10.10">
    <property type="entry name" value="Winged helix-like DNA-binding domain superfamily/Winged helix DNA-binding domain"/>
    <property type="match status" value="1"/>
</dbReference>
<sequence>MTQPAYVSIAGEYARRIRSGELPPGMQLPSYAEIAKEQGVSDIVVRKVIELLRSQGLVRPVRRRGIFVADRPNLVRISPERQLQNPEVTFGTESERKIEVDRQEERVSASEEVAEAFGITQGDEVKLVVTRVAESGRPISISDTYQPLDAPDLSAATDLEETLSDQLPSAVHAEWLRTTPGDLVRSVRQHFITDDGRAIMVSHVSYPMDRYDAFVFRMKITRES</sequence>
<dbReference type="InterPro" id="IPR036388">
    <property type="entry name" value="WH-like_DNA-bd_sf"/>
</dbReference>
<dbReference type="SUPFAM" id="SSF46785">
    <property type="entry name" value="Winged helix' DNA-binding domain"/>
    <property type="match status" value="1"/>
</dbReference>
<dbReference type="InterPro" id="IPR000524">
    <property type="entry name" value="Tscrpt_reg_HTH_GntR"/>
</dbReference>
<evidence type="ECO:0000256" key="3">
    <source>
        <dbReference type="ARBA" id="ARBA00023163"/>
    </source>
</evidence>
<evidence type="ECO:0000256" key="2">
    <source>
        <dbReference type="ARBA" id="ARBA00023125"/>
    </source>
</evidence>
<keyword evidence="6" id="KW-1185">Reference proteome</keyword>
<accession>A0ABV9S4Z4</accession>
<keyword evidence="2" id="KW-0238">DNA-binding</keyword>
<dbReference type="Pfam" id="PF00392">
    <property type="entry name" value="GntR"/>
    <property type="match status" value="1"/>
</dbReference>
<dbReference type="PROSITE" id="PS50949">
    <property type="entry name" value="HTH_GNTR"/>
    <property type="match status" value="1"/>
</dbReference>
<dbReference type="InterPro" id="IPR028978">
    <property type="entry name" value="Chorismate_lyase_/UTRA_dom_sf"/>
</dbReference>
<reference evidence="6" key="1">
    <citation type="journal article" date="2019" name="Int. J. Syst. Evol. Microbiol.">
        <title>The Global Catalogue of Microorganisms (GCM) 10K type strain sequencing project: providing services to taxonomists for standard genome sequencing and annotation.</title>
        <authorList>
            <consortium name="The Broad Institute Genomics Platform"/>
            <consortium name="The Broad Institute Genome Sequencing Center for Infectious Disease"/>
            <person name="Wu L."/>
            <person name="Ma J."/>
        </authorList>
    </citation>
    <scope>NUCLEOTIDE SEQUENCE [LARGE SCALE GENOMIC DNA]</scope>
    <source>
        <strain evidence="6">ZS-22-S1</strain>
    </source>
</reference>
<comment type="caution">
    <text evidence="5">The sequence shown here is derived from an EMBL/GenBank/DDBJ whole genome shotgun (WGS) entry which is preliminary data.</text>
</comment>
<feature type="domain" description="HTH gntR-type" evidence="4">
    <location>
        <begin position="3"/>
        <end position="71"/>
    </location>
</feature>